<dbReference type="InterPro" id="IPR042070">
    <property type="entry name" value="PucR_C-HTH_sf"/>
</dbReference>
<feature type="domain" description="PucR C-terminal helix-turn-helix" evidence="3">
    <location>
        <begin position="478"/>
        <end position="536"/>
    </location>
</feature>
<dbReference type="Pfam" id="PF13556">
    <property type="entry name" value="HTH_30"/>
    <property type="match status" value="1"/>
</dbReference>
<dbReference type="InterPro" id="IPR012914">
    <property type="entry name" value="PucR_dom"/>
</dbReference>
<dbReference type="InterPro" id="IPR009057">
    <property type="entry name" value="Homeodomain-like_sf"/>
</dbReference>
<dbReference type="AlphaFoldDB" id="A0A7C2BF41"/>
<dbReference type="Pfam" id="PF07905">
    <property type="entry name" value="PucR"/>
    <property type="match status" value="1"/>
</dbReference>
<comment type="caution">
    <text evidence="4">The sequence shown here is derived from an EMBL/GenBank/DDBJ whole genome shotgun (WGS) entry which is preliminary data.</text>
</comment>
<feature type="domain" description="Purine catabolism PurC-like" evidence="2">
    <location>
        <begin position="51"/>
        <end position="167"/>
    </location>
</feature>
<dbReference type="SUPFAM" id="SSF46689">
    <property type="entry name" value="Homeodomain-like"/>
    <property type="match status" value="1"/>
</dbReference>
<proteinExistence type="predicted"/>
<sequence length="558" mass="62501">MRSQCHSCQKERATVRQLHETVRYGFTLEERRRIRARRQQGWPAMGITVRELLEHPELRTRLVAGEKGLDRPITWAHVCELEDPTVWLCGGELVMTVGIGIPRDEAGQVAYVERLARAQLSGLMICEGMRAPPLTEAMLETADRWGLPVLLTAYEVPFVAVSRVVADANRGDEHERLRRTLQIYEVARLVVQGALDEEELRARLERILAARLVVLDLVTGRELVPPADAPTRFVHEVSRAVERYPEGQLPAVVQLPELEPGAIALAVPARGRAFLVVMPKDRRRGHDVVVLRHAATVLALALERKAAERERQQRLAAELFAQLADRRIGPDLAVDLLLREYGFPEPPFAVAAVPERALTLSELHTALERGSVPHAVLRRDGYFFILLPDRPAIAEALVRSCPGMPIGWSEPIRSLVRVPEALTEARWAVQVGRPGLVRYAEMRDGAGGWPLTLEAAQELVGRVLVPLREYDAVHGTELLDSLRVFLECEGSWSATARRLGIHRQTLVYRLRRVETLTGLRVDRVGDLAMLWLAMRAAEVLGLLGSDSVSRHMARPERQ</sequence>
<dbReference type="InterPro" id="IPR025736">
    <property type="entry name" value="PucR_C-HTH_dom"/>
</dbReference>
<dbReference type="InterPro" id="IPR028979">
    <property type="entry name" value="Ser_kin/Pase_Hpr-like_N_sf"/>
</dbReference>
<dbReference type="Gene3D" id="1.10.10.2840">
    <property type="entry name" value="PucR C-terminal helix-turn-helix domain"/>
    <property type="match status" value="1"/>
</dbReference>
<dbReference type="PANTHER" id="PTHR33744:SF1">
    <property type="entry name" value="DNA-BINDING TRANSCRIPTIONAL ACTIVATOR ADER"/>
    <property type="match status" value="1"/>
</dbReference>
<reference evidence="4" key="1">
    <citation type="journal article" date="2020" name="mSystems">
        <title>Genome- and Community-Level Interaction Insights into Carbon Utilization and Element Cycling Functions of Hydrothermarchaeota in Hydrothermal Sediment.</title>
        <authorList>
            <person name="Zhou Z."/>
            <person name="Liu Y."/>
            <person name="Xu W."/>
            <person name="Pan J."/>
            <person name="Luo Z.H."/>
            <person name="Li M."/>
        </authorList>
    </citation>
    <scope>NUCLEOTIDE SEQUENCE [LARGE SCALE GENOMIC DNA]</scope>
    <source>
        <strain evidence="4">SpSt-222</strain>
    </source>
</reference>
<evidence type="ECO:0000259" key="3">
    <source>
        <dbReference type="Pfam" id="PF13556"/>
    </source>
</evidence>
<dbReference type="InterPro" id="IPR051448">
    <property type="entry name" value="CdaR-like_regulators"/>
</dbReference>
<comment type="subunit">
    <text evidence="1">Homohexamer.</text>
</comment>
<name>A0A7C2BF41_THERO</name>
<protein>
    <submittedName>
        <fullName evidence="4">PucR family transcriptional regulator</fullName>
    </submittedName>
</protein>
<dbReference type="PANTHER" id="PTHR33744">
    <property type="entry name" value="CARBOHYDRATE DIACID REGULATOR"/>
    <property type="match status" value="1"/>
</dbReference>
<evidence type="ECO:0000313" key="4">
    <source>
        <dbReference type="EMBL" id="HEF64725.1"/>
    </source>
</evidence>
<organism evidence="4">
    <name type="scientific">Thermomicrobium roseum</name>
    <dbReference type="NCBI Taxonomy" id="500"/>
    <lineage>
        <taxon>Bacteria</taxon>
        <taxon>Pseudomonadati</taxon>
        <taxon>Thermomicrobiota</taxon>
        <taxon>Thermomicrobia</taxon>
        <taxon>Thermomicrobiales</taxon>
        <taxon>Thermomicrobiaceae</taxon>
        <taxon>Thermomicrobium</taxon>
    </lineage>
</organism>
<dbReference type="SUPFAM" id="SSF75138">
    <property type="entry name" value="HprK N-terminal domain-like"/>
    <property type="match status" value="1"/>
</dbReference>
<accession>A0A7C2BF41</accession>
<gene>
    <name evidence="4" type="ORF">ENP47_03860</name>
</gene>
<dbReference type="EMBL" id="DSJL01000007">
    <property type="protein sequence ID" value="HEF64725.1"/>
    <property type="molecule type" value="Genomic_DNA"/>
</dbReference>
<evidence type="ECO:0000256" key="1">
    <source>
        <dbReference type="ARBA" id="ARBA00011643"/>
    </source>
</evidence>
<evidence type="ECO:0000259" key="2">
    <source>
        <dbReference type="Pfam" id="PF07905"/>
    </source>
</evidence>